<evidence type="ECO:0000313" key="1">
    <source>
        <dbReference type="EMBL" id="GAX08035.1"/>
    </source>
</evidence>
<evidence type="ECO:0000313" key="2">
    <source>
        <dbReference type="Proteomes" id="UP000223370"/>
    </source>
</evidence>
<gene>
    <name evidence="1" type="ORF">IWT5_01186</name>
</gene>
<proteinExistence type="predicted"/>
<accession>A0A1Z5J1V8</accession>
<keyword evidence="2" id="KW-1185">Reference proteome</keyword>
<sequence>MTSTKILMAFGLKSANKSSFARYVDMFYNSQTCSNKQTAACKAPFSQTPSPWVYEKGALHSAI</sequence>
<comment type="caution">
    <text evidence="1">The sequence shown here is derived from an EMBL/GenBank/DDBJ whole genome shotgun (WGS) entry which is preliminary data.</text>
</comment>
<reference evidence="1 2" key="1">
    <citation type="submission" date="2015-11" db="EMBL/GenBank/DDBJ databases">
        <title>Draft genome sequences of new species of the genus Lactobacillus isolated from orchardgrass silage.</title>
        <authorList>
            <person name="Tohno M."/>
            <person name="Tanizawa Y."/>
            <person name="Arita M."/>
        </authorList>
    </citation>
    <scope>NUCLEOTIDE SEQUENCE [LARGE SCALE GENOMIC DNA]</scope>
    <source>
        <strain evidence="1 2">IWT5</strain>
    </source>
</reference>
<organism evidence="1 2">
    <name type="scientific">Secundilactobacillus silagincola</name>
    <dbReference type="NCBI Taxonomy" id="1714681"/>
    <lineage>
        <taxon>Bacteria</taxon>
        <taxon>Bacillati</taxon>
        <taxon>Bacillota</taxon>
        <taxon>Bacilli</taxon>
        <taxon>Lactobacillales</taxon>
        <taxon>Lactobacillaceae</taxon>
        <taxon>Secundilactobacillus</taxon>
    </lineage>
</organism>
<protein>
    <submittedName>
        <fullName evidence="1">Uncharacterized protein</fullName>
    </submittedName>
</protein>
<dbReference type="Proteomes" id="UP000223370">
    <property type="component" value="Unassembled WGS sequence"/>
</dbReference>
<dbReference type="AlphaFoldDB" id="A0A1Z5J1V8"/>
<name>A0A1Z5J1V8_9LACO</name>
<dbReference type="EMBL" id="BCMJ01000004">
    <property type="protein sequence ID" value="GAX08035.1"/>
    <property type="molecule type" value="Genomic_DNA"/>
</dbReference>